<accession>A0A917XJR5</accession>
<name>A0A917XJR5_9ACTN</name>
<protein>
    <submittedName>
        <fullName evidence="2">Uncharacterized protein</fullName>
    </submittedName>
</protein>
<evidence type="ECO:0000313" key="2">
    <source>
        <dbReference type="EMBL" id="GGN32638.1"/>
    </source>
</evidence>
<dbReference type="Proteomes" id="UP000653411">
    <property type="component" value="Unassembled WGS sequence"/>
</dbReference>
<reference evidence="2" key="2">
    <citation type="submission" date="2020-09" db="EMBL/GenBank/DDBJ databases">
        <authorList>
            <person name="Sun Q."/>
            <person name="Zhou Y."/>
        </authorList>
    </citation>
    <scope>NUCLEOTIDE SEQUENCE</scope>
    <source>
        <strain evidence="2">CGMCC 4.7110</strain>
    </source>
</reference>
<gene>
    <name evidence="2" type="ORF">GCM10011578_071560</name>
</gene>
<feature type="region of interest" description="Disordered" evidence="1">
    <location>
        <begin position="1"/>
        <end position="45"/>
    </location>
</feature>
<reference evidence="2" key="1">
    <citation type="journal article" date="2014" name="Int. J. Syst. Evol. Microbiol.">
        <title>Complete genome sequence of Corynebacterium casei LMG S-19264T (=DSM 44701T), isolated from a smear-ripened cheese.</title>
        <authorList>
            <consortium name="US DOE Joint Genome Institute (JGI-PGF)"/>
            <person name="Walter F."/>
            <person name="Albersmeier A."/>
            <person name="Kalinowski J."/>
            <person name="Ruckert C."/>
        </authorList>
    </citation>
    <scope>NUCLEOTIDE SEQUENCE</scope>
    <source>
        <strain evidence="2">CGMCC 4.7110</strain>
    </source>
</reference>
<keyword evidence="3" id="KW-1185">Reference proteome</keyword>
<dbReference type="AlphaFoldDB" id="A0A917XJR5"/>
<comment type="caution">
    <text evidence="2">The sequence shown here is derived from an EMBL/GenBank/DDBJ whole genome shotgun (WGS) entry which is preliminary data.</text>
</comment>
<dbReference type="EMBL" id="BMML01000020">
    <property type="protein sequence ID" value="GGN32638.1"/>
    <property type="molecule type" value="Genomic_DNA"/>
</dbReference>
<proteinExistence type="predicted"/>
<evidence type="ECO:0000256" key="1">
    <source>
        <dbReference type="SAM" id="MobiDB-lite"/>
    </source>
</evidence>
<feature type="compositionally biased region" description="Low complexity" evidence="1">
    <location>
        <begin position="24"/>
        <end position="36"/>
    </location>
</feature>
<dbReference type="RefSeq" id="WP_189267033.1">
    <property type="nucleotide sequence ID" value="NZ_BMML01000020.1"/>
</dbReference>
<evidence type="ECO:0000313" key="3">
    <source>
        <dbReference type="Proteomes" id="UP000653411"/>
    </source>
</evidence>
<sequence length="45" mass="4685">MQTRARAPVRRRGSFTDGSGETVTARGRAEALTAAAPGDQELDPG</sequence>
<organism evidence="2 3">
    <name type="scientific">Streptomyces fuscichromogenes</name>
    <dbReference type="NCBI Taxonomy" id="1324013"/>
    <lineage>
        <taxon>Bacteria</taxon>
        <taxon>Bacillati</taxon>
        <taxon>Actinomycetota</taxon>
        <taxon>Actinomycetes</taxon>
        <taxon>Kitasatosporales</taxon>
        <taxon>Streptomycetaceae</taxon>
        <taxon>Streptomyces</taxon>
    </lineage>
</organism>